<feature type="transmembrane region" description="Helical" evidence="7">
    <location>
        <begin position="27"/>
        <end position="44"/>
    </location>
</feature>
<dbReference type="Gene3D" id="1.10.3720.10">
    <property type="entry name" value="MetI-like"/>
    <property type="match status" value="1"/>
</dbReference>
<dbReference type="RefSeq" id="WP_112099203.1">
    <property type="nucleotide sequence ID" value="NZ_QMBP01000009.1"/>
</dbReference>
<keyword evidence="5 7" id="KW-1133">Transmembrane helix</keyword>
<dbReference type="InterPro" id="IPR000515">
    <property type="entry name" value="MetI-like"/>
</dbReference>
<dbReference type="Pfam" id="PF00528">
    <property type="entry name" value="BPD_transp_1"/>
    <property type="match status" value="1"/>
</dbReference>
<reference evidence="10" key="1">
    <citation type="submission" date="2018-06" db="EMBL/GenBank/DDBJ databases">
        <authorList>
            <person name="Helene L.C."/>
            <person name="Dall'Agnol R."/>
            <person name="Delamuta J.R."/>
            <person name="Hungria M."/>
        </authorList>
    </citation>
    <scope>NUCLEOTIDE SEQUENCE [LARGE SCALE GENOMIC DNA]</scope>
    <source>
        <strain evidence="10">AC99b</strain>
    </source>
</reference>
<proteinExistence type="inferred from homology"/>
<reference evidence="9 10" key="2">
    <citation type="submission" date="2018-07" db="EMBL/GenBank/DDBJ databases">
        <title>Diversity of Mesorhizobium strains in Brazil.</title>
        <authorList>
            <person name="Helene L.C.F."/>
            <person name="Dall'Agnol R."/>
            <person name="Delamuta J.R.M."/>
            <person name="Hungria M."/>
        </authorList>
    </citation>
    <scope>NUCLEOTIDE SEQUENCE [LARGE SCALE GENOMIC DNA]</scope>
    <source>
        <strain evidence="9 10">AC99b</strain>
    </source>
</reference>
<keyword evidence="3" id="KW-1003">Cell membrane</keyword>
<organism evidence="9 10">
    <name type="scientific">Mesorhizobium hawassense</name>
    <dbReference type="NCBI Taxonomy" id="1209954"/>
    <lineage>
        <taxon>Bacteria</taxon>
        <taxon>Pseudomonadati</taxon>
        <taxon>Pseudomonadota</taxon>
        <taxon>Alphaproteobacteria</taxon>
        <taxon>Hyphomicrobiales</taxon>
        <taxon>Phyllobacteriaceae</taxon>
        <taxon>Mesorhizobium</taxon>
    </lineage>
</organism>
<dbReference type="PANTHER" id="PTHR30151:SF41">
    <property type="entry name" value="ABC TRANSPORTER PERMEASE PROTEIN"/>
    <property type="match status" value="1"/>
</dbReference>
<dbReference type="InterPro" id="IPR035906">
    <property type="entry name" value="MetI-like_sf"/>
</dbReference>
<sequence length="283" mass="31429">MTAIEDTALKLDPEESRRARQERLERIGKWALPLAIMVLAIVLWDRICVWNEIPQYILPRPGVVLQTLHNDAGLLFSSLLVTLRITFLSLLLAVIGGVGLAVLFAQSKWVEMSFFPFAIVLQVTPIVAIFPLINIYVNNQTVKLLLCAWIVAFFPILSNTTLGLNSVDRNLRDLFKLNGATRWQQLRYLRLPAAMPYFLGGLKIAGGLSLIGAVVAEFVAGAQGQSSGLASRIIEAGYRLNAPRLFAALILISLTGILIFLVLSLVSHLILRRWHESALKQEH</sequence>
<keyword evidence="6 7" id="KW-0472">Membrane</keyword>
<dbReference type="CDD" id="cd06261">
    <property type="entry name" value="TM_PBP2"/>
    <property type="match status" value="1"/>
</dbReference>
<feature type="transmembrane region" description="Helical" evidence="7">
    <location>
        <begin position="117"/>
        <end position="137"/>
    </location>
</feature>
<evidence type="ECO:0000256" key="1">
    <source>
        <dbReference type="ARBA" id="ARBA00004651"/>
    </source>
</evidence>
<dbReference type="GO" id="GO:0055085">
    <property type="term" value="P:transmembrane transport"/>
    <property type="evidence" value="ECO:0007669"/>
    <property type="project" value="InterPro"/>
</dbReference>
<comment type="subcellular location">
    <subcellularLocation>
        <location evidence="1 7">Cell membrane</location>
        <topology evidence="1 7">Multi-pass membrane protein</topology>
    </subcellularLocation>
</comment>
<feature type="domain" description="ABC transmembrane type-1" evidence="8">
    <location>
        <begin position="79"/>
        <end position="267"/>
    </location>
</feature>
<dbReference type="EMBL" id="QMBP01000009">
    <property type="protein sequence ID" value="RAZ89288.1"/>
    <property type="molecule type" value="Genomic_DNA"/>
</dbReference>
<accession>A0A330HNJ8</accession>
<dbReference type="OrthoDB" id="9792509at2"/>
<feature type="transmembrane region" description="Helical" evidence="7">
    <location>
        <begin position="143"/>
        <end position="167"/>
    </location>
</feature>
<feature type="transmembrane region" description="Helical" evidence="7">
    <location>
        <begin position="188"/>
        <end position="216"/>
    </location>
</feature>
<feature type="transmembrane region" description="Helical" evidence="7">
    <location>
        <begin position="85"/>
        <end position="105"/>
    </location>
</feature>
<feature type="transmembrane region" description="Helical" evidence="7">
    <location>
        <begin position="245"/>
        <end position="271"/>
    </location>
</feature>
<dbReference type="SUPFAM" id="SSF161098">
    <property type="entry name" value="MetI-like"/>
    <property type="match status" value="1"/>
</dbReference>
<dbReference type="PANTHER" id="PTHR30151">
    <property type="entry name" value="ALKANE SULFONATE ABC TRANSPORTER-RELATED, MEMBRANE SUBUNIT"/>
    <property type="match status" value="1"/>
</dbReference>
<name>A0A330HNJ8_9HYPH</name>
<evidence type="ECO:0000256" key="4">
    <source>
        <dbReference type="ARBA" id="ARBA00022692"/>
    </source>
</evidence>
<comment type="caution">
    <text evidence="9">The sequence shown here is derived from an EMBL/GenBank/DDBJ whole genome shotgun (WGS) entry which is preliminary data.</text>
</comment>
<keyword evidence="4 7" id="KW-0812">Transmembrane</keyword>
<dbReference type="PROSITE" id="PS50928">
    <property type="entry name" value="ABC_TM1"/>
    <property type="match status" value="1"/>
</dbReference>
<keyword evidence="10" id="KW-1185">Reference proteome</keyword>
<comment type="similarity">
    <text evidence="7">Belongs to the binding-protein-dependent transport system permease family.</text>
</comment>
<dbReference type="GO" id="GO:0005886">
    <property type="term" value="C:plasma membrane"/>
    <property type="evidence" value="ECO:0007669"/>
    <property type="project" value="UniProtKB-SubCell"/>
</dbReference>
<evidence type="ECO:0000256" key="6">
    <source>
        <dbReference type="ARBA" id="ARBA00023136"/>
    </source>
</evidence>
<evidence type="ECO:0000256" key="7">
    <source>
        <dbReference type="RuleBase" id="RU363032"/>
    </source>
</evidence>
<protein>
    <submittedName>
        <fullName evidence="9">ABC transporter permease</fullName>
    </submittedName>
</protein>
<evidence type="ECO:0000256" key="5">
    <source>
        <dbReference type="ARBA" id="ARBA00022989"/>
    </source>
</evidence>
<dbReference type="AlphaFoldDB" id="A0A330HNJ8"/>
<evidence type="ECO:0000313" key="9">
    <source>
        <dbReference type="EMBL" id="RAZ89288.1"/>
    </source>
</evidence>
<gene>
    <name evidence="9" type="ORF">DPM33_20330</name>
</gene>
<evidence type="ECO:0000259" key="8">
    <source>
        <dbReference type="PROSITE" id="PS50928"/>
    </source>
</evidence>
<evidence type="ECO:0000256" key="3">
    <source>
        <dbReference type="ARBA" id="ARBA00022475"/>
    </source>
</evidence>
<evidence type="ECO:0000313" key="10">
    <source>
        <dbReference type="Proteomes" id="UP000251558"/>
    </source>
</evidence>
<dbReference type="Proteomes" id="UP000251558">
    <property type="component" value="Unassembled WGS sequence"/>
</dbReference>
<evidence type="ECO:0000256" key="2">
    <source>
        <dbReference type="ARBA" id="ARBA00022448"/>
    </source>
</evidence>
<keyword evidence="2 7" id="KW-0813">Transport</keyword>